<dbReference type="EMBL" id="JBBAXC010000030">
    <property type="protein sequence ID" value="MEI5909561.1"/>
    <property type="molecule type" value="Genomic_DNA"/>
</dbReference>
<dbReference type="PROSITE" id="PS01124">
    <property type="entry name" value="HTH_ARAC_FAMILY_2"/>
    <property type="match status" value="1"/>
</dbReference>
<dbReference type="InterPro" id="IPR020449">
    <property type="entry name" value="Tscrpt_reg_AraC-type_HTH"/>
</dbReference>
<dbReference type="InterPro" id="IPR018062">
    <property type="entry name" value="HTH_AraC-typ_CS"/>
</dbReference>
<dbReference type="PANTHER" id="PTHR43280">
    <property type="entry name" value="ARAC-FAMILY TRANSCRIPTIONAL REGULATOR"/>
    <property type="match status" value="1"/>
</dbReference>
<evidence type="ECO:0000313" key="5">
    <source>
        <dbReference type="EMBL" id="MEI5909561.1"/>
    </source>
</evidence>
<keyword evidence="6" id="KW-1185">Reference proteome</keyword>
<keyword evidence="2" id="KW-0238">DNA-binding</keyword>
<dbReference type="PROSITE" id="PS00041">
    <property type="entry name" value="HTH_ARAC_FAMILY_1"/>
    <property type="match status" value="1"/>
</dbReference>
<dbReference type="SUPFAM" id="SSF46689">
    <property type="entry name" value="Homeodomain-like"/>
    <property type="match status" value="2"/>
</dbReference>
<dbReference type="SMART" id="SM00342">
    <property type="entry name" value="HTH_ARAC"/>
    <property type="match status" value="1"/>
</dbReference>
<dbReference type="InterPro" id="IPR009057">
    <property type="entry name" value="Homeodomain-like_sf"/>
</dbReference>
<evidence type="ECO:0000256" key="2">
    <source>
        <dbReference type="ARBA" id="ARBA00023125"/>
    </source>
</evidence>
<evidence type="ECO:0000313" key="6">
    <source>
        <dbReference type="Proteomes" id="UP001312865"/>
    </source>
</evidence>
<dbReference type="Gene3D" id="1.10.10.60">
    <property type="entry name" value="Homeodomain-like"/>
    <property type="match status" value="2"/>
</dbReference>
<accession>A0ABU8HJL1</accession>
<organism evidence="5 6">
    <name type="scientific">Bacillus spongiae</name>
    <dbReference type="NCBI Taxonomy" id="2683610"/>
    <lineage>
        <taxon>Bacteria</taxon>
        <taxon>Bacillati</taxon>
        <taxon>Bacillota</taxon>
        <taxon>Bacilli</taxon>
        <taxon>Bacillales</taxon>
        <taxon>Bacillaceae</taxon>
        <taxon>Bacillus</taxon>
    </lineage>
</organism>
<name>A0ABU8HJL1_9BACI</name>
<proteinExistence type="predicted"/>
<dbReference type="RefSeq" id="WP_336589005.1">
    <property type="nucleotide sequence ID" value="NZ_JBBAXC010000030.1"/>
</dbReference>
<evidence type="ECO:0000256" key="1">
    <source>
        <dbReference type="ARBA" id="ARBA00023015"/>
    </source>
</evidence>
<dbReference type="Pfam" id="PF12833">
    <property type="entry name" value="HTH_18"/>
    <property type="match status" value="1"/>
</dbReference>
<protein>
    <submittedName>
        <fullName evidence="5">AraC family transcriptional regulator</fullName>
    </submittedName>
</protein>
<feature type="domain" description="HTH araC/xylS-type" evidence="4">
    <location>
        <begin position="175"/>
        <end position="273"/>
    </location>
</feature>
<dbReference type="Proteomes" id="UP001312865">
    <property type="component" value="Unassembled WGS sequence"/>
</dbReference>
<reference evidence="5 6" key="1">
    <citation type="journal article" date="2018" name="J. Microbiol.">
        <title>Bacillus spongiae sp. nov., isolated from sponge of Jeju Island.</title>
        <authorList>
            <person name="Lee G.E."/>
            <person name="Im W.T."/>
            <person name="Park J.S."/>
        </authorList>
    </citation>
    <scope>NUCLEOTIDE SEQUENCE [LARGE SCALE GENOMIC DNA]</scope>
    <source>
        <strain evidence="5 6">135PIL107-10</strain>
    </source>
</reference>
<dbReference type="InterPro" id="IPR018060">
    <property type="entry name" value="HTH_AraC"/>
</dbReference>
<keyword evidence="3" id="KW-0804">Transcription</keyword>
<dbReference type="PRINTS" id="PR00032">
    <property type="entry name" value="HTHARAC"/>
</dbReference>
<sequence length="275" mass="32317">MTNKKILIERSTGALLSTNVKKNESIWRYDNCYKMIFSINGSMNYQMKRNDFVLSKEEFMIFNPYDEHKQLSVENQKFLIELDPFFLNEIANSINSYNFDIQFANSIQKNPQITQWALFVSEYVSMYNENIDNSVALFLDHSFSQLAILLIKNTVGNHTQTWDLTSFKTVSPLIYKTMEALMEDYQRQWTLDEMAIVSNLSKYQFAHLFKEITGLSPYSWLQVYRIIRSQEELKKTNKSILDIALDCGFSSVSVYNQLFKRLYGDTPGTFRKKLK</sequence>
<dbReference type="PANTHER" id="PTHR43280:SF2">
    <property type="entry name" value="HTH-TYPE TRANSCRIPTIONAL REGULATOR EXSA"/>
    <property type="match status" value="1"/>
</dbReference>
<gene>
    <name evidence="5" type="ORF">WAK64_21290</name>
</gene>
<comment type="caution">
    <text evidence="5">The sequence shown here is derived from an EMBL/GenBank/DDBJ whole genome shotgun (WGS) entry which is preliminary data.</text>
</comment>
<keyword evidence="1" id="KW-0805">Transcription regulation</keyword>
<evidence type="ECO:0000259" key="4">
    <source>
        <dbReference type="PROSITE" id="PS01124"/>
    </source>
</evidence>
<evidence type="ECO:0000256" key="3">
    <source>
        <dbReference type="ARBA" id="ARBA00023163"/>
    </source>
</evidence>